<accession>A0A9Y1BQA7</accession>
<organism evidence="1">
    <name type="scientific">Candidatus Heimdallarchaeum endolithica</name>
    <dbReference type="NCBI Taxonomy" id="2876572"/>
    <lineage>
        <taxon>Archaea</taxon>
        <taxon>Promethearchaeati</taxon>
        <taxon>Candidatus Heimdallarchaeota</taxon>
        <taxon>Candidatus Heimdallarchaeia (ex Rinke et al. 2021) (nom. nud.)</taxon>
        <taxon>Candidatus Heimdallarchaeales</taxon>
        <taxon>Candidatus Heimdallarchaeaceae</taxon>
        <taxon>Candidatus Heimdallarchaeum</taxon>
    </lineage>
</organism>
<sequence>MVLSIYHGVNSQIPYGFLPLGAFPVSTFNSRKGLLGYFFDKFSLKNKSIKVLYADRGFYSVEVVKLLQAYTIPFVIGARKEKQED</sequence>
<evidence type="ECO:0000313" key="1">
    <source>
        <dbReference type="EMBL" id="UJG43253.1"/>
    </source>
</evidence>
<dbReference type="Proteomes" id="UP001200513">
    <property type="component" value="Chromosome"/>
</dbReference>
<protein>
    <recommendedName>
        <fullName evidence="2">Transposase IS4-like domain-containing protein</fullName>
    </recommendedName>
</protein>
<dbReference type="EMBL" id="CP084167">
    <property type="protein sequence ID" value="UJG43253.1"/>
    <property type="molecule type" value="Genomic_DNA"/>
</dbReference>
<reference evidence="1" key="1">
    <citation type="journal article" date="2022" name="Nat. Microbiol.">
        <title>Unique mobile elements and scalable gene flow at the prokaryote-eukaryote boundary revealed by circularized Asgard archaea genomes.</title>
        <authorList>
            <person name="Wu F."/>
            <person name="Speth D.R."/>
            <person name="Philosof A."/>
            <person name="Cremiere A."/>
            <person name="Narayanan A."/>
            <person name="Barco R.A."/>
            <person name="Connon S.A."/>
            <person name="Amend J.P."/>
            <person name="Antoshechkin I.A."/>
            <person name="Orphan V.J."/>
        </authorList>
    </citation>
    <scope>NUCLEOTIDE SEQUENCE</scope>
    <source>
        <strain evidence="1">PR6</strain>
    </source>
</reference>
<proteinExistence type="predicted"/>
<dbReference type="AlphaFoldDB" id="A0A9Y1BQA7"/>
<name>A0A9Y1BQA7_9ARCH</name>
<evidence type="ECO:0008006" key="2">
    <source>
        <dbReference type="Google" id="ProtNLM"/>
    </source>
</evidence>
<gene>
    <name evidence="1" type="ORF">K9W46_12880</name>
</gene>